<feature type="transmembrane region" description="Helical" evidence="6">
    <location>
        <begin position="48"/>
        <end position="73"/>
    </location>
</feature>
<dbReference type="EMBL" id="FNOJ01000007">
    <property type="protein sequence ID" value="SDW52697.1"/>
    <property type="molecule type" value="Genomic_DNA"/>
</dbReference>
<dbReference type="Proteomes" id="UP000182589">
    <property type="component" value="Unassembled WGS sequence"/>
</dbReference>
<keyword evidence="5 6" id="KW-0472">Membrane</keyword>
<evidence type="ECO:0000256" key="3">
    <source>
        <dbReference type="ARBA" id="ARBA00022692"/>
    </source>
</evidence>
<keyword evidence="4 6" id="KW-1133">Transmembrane helix</keyword>
<comment type="subcellular location">
    <subcellularLocation>
        <location evidence="1">Cell membrane</location>
        <topology evidence="1">Multi-pass membrane protein</topology>
    </subcellularLocation>
</comment>
<feature type="transmembrane region" description="Helical" evidence="6">
    <location>
        <begin position="206"/>
        <end position="232"/>
    </location>
</feature>
<dbReference type="RefSeq" id="WP_040288308.1">
    <property type="nucleotide sequence ID" value="NZ_BSRA01000009.1"/>
</dbReference>
<dbReference type="InterPro" id="IPR003841">
    <property type="entry name" value="Na/Pi_transpt"/>
</dbReference>
<reference evidence="7" key="3">
    <citation type="submission" date="2023-02" db="EMBL/GenBank/DDBJ databases">
        <title>Proposal of a novel subspecies: Alicyclobacillus hesperidum subspecies aegle.</title>
        <authorList>
            <person name="Goto K."/>
            <person name="Fujii T."/>
            <person name="Yasui K."/>
            <person name="Mochida K."/>
            <person name="Kato-Tanaka Y."/>
            <person name="Morohoshi S."/>
            <person name="An S.Y."/>
            <person name="Kasai H."/>
            <person name="Yokota A."/>
        </authorList>
    </citation>
    <scope>NUCLEOTIDE SEQUENCE</scope>
    <source>
        <strain evidence="7">DSM 12766</strain>
    </source>
</reference>
<reference evidence="9" key="2">
    <citation type="submission" date="2016-10" db="EMBL/GenBank/DDBJ databases">
        <authorList>
            <person name="Varghese N."/>
        </authorList>
    </citation>
    <scope>NUCLEOTIDE SEQUENCE [LARGE SCALE GENOMIC DNA]</scope>
    <source>
        <strain evidence="9">DSM 12489</strain>
    </source>
</reference>
<protein>
    <submittedName>
        <fullName evidence="8">Phosphate:Na+ symporter</fullName>
    </submittedName>
</protein>
<feature type="transmembrane region" description="Helical" evidence="6">
    <location>
        <begin position="103"/>
        <end position="121"/>
    </location>
</feature>
<dbReference type="GO" id="GO:0044341">
    <property type="term" value="P:sodium-dependent phosphate transport"/>
    <property type="evidence" value="ECO:0007669"/>
    <property type="project" value="InterPro"/>
</dbReference>
<evidence type="ECO:0000256" key="1">
    <source>
        <dbReference type="ARBA" id="ARBA00004651"/>
    </source>
</evidence>
<evidence type="ECO:0000313" key="8">
    <source>
        <dbReference type="EMBL" id="SDW52697.1"/>
    </source>
</evidence>
<keyword evidence="3 6" id="KW-0812">Transmembrane</keyword>
<dbReference type="GO" id="GO:0005436">
    <property type="term" value="F:sodium:phosphate symporter activity"/>
    <property type="evidence" value="ECO:0007669"/>
    <property type="project" value="InterPro"/>
</dbReference>
<proteinExistence type="predicted"/>
<evidence type="ECO:0000256" key="5">
    <source>
        <dbReference type="ARBA" id="ARBA00023136"/>
    </source>
</evidence>
<feature type="transmembrane region" description="Helical" evidence="6">
    <location>
        <begin position="238"/>
        <end position="257"/>
    </location>
</feature>
<keyword evidence="2" id="KW-1003">Cell membrane</keyword>
<dbReference type="AlphaFoldDB" id="A0A1H2U9Q9"/>
<gene>
    <name evidence="7" type="ORF">Heshes_18180</name>
    <name evidence="8" type="ORF">SAMN04489725_107105</name>
</gene>
<dbReference type="GO" id="GO:0005886">
    <property type="term" value="C:plasma membrane"/>
    <property type="evidence" value="ECO:0007669"/>
    <property type="project" value="UniProtKB-SubCell"/>
</dbReference>
<name>A0A1H2U9Q9_9BACL</name>
<accession>A0A1H2U9Q9</accession>
<feature type="transmembrane region" description="Helical" evidence="6">
    <location>
        <begin position="171"/>
        <end position="199"/>
    </location>
</feature>
<dbReference type="PANTHER" id="PTHR10010">
    <property type="entry name" value="SOLUTE CARRIER FAMILY 34 SODIUM PHOSPHATE , MEMBER 2-RELATED"/>
    <property type="match status" value="1"/>
</dbReference>
<sequence>MWTHAIATILSIVAFLGGLRVMRSGLTGLAEGTLTKWLQRLVATPSRGILTGAFATAILQSSAALTAIAVGLVAAGSITFPSGLAVVLGANVGSTITPQLLNLNLWGIVLPALVAGIILVCTRKPKLGRLGEGLVGFACIFISLQALKTSLEPLAASHWFHMALLHAGARPLLALAIGCGLSAIVQSSTATTLIAMALAADGLIPVVGGIAIALGANVGTCLTSVIAAIGTIRPAQQVALAHVLLNVLGVVVFVPLLQPFTHVMSMTAEDPAQQIANANTAFNLLCTLIVWPFTRQFASLVERLLPAH</sequence>
<evidence type="ECO:0000313" key="7">
    <source>
        <dbReference type="EMBL" id="GLV14134.1"/>
    </source>
</evidence>
<dbReference type="PANTHER" id="PTHR10010:SF46">
    <property type="entry name" value="SODIUM-DEPENDENT PHOSPHATE TRANSPORT PROTEIN 2B"/>
    <property type="match status" value="1"/>
</dbReference>
<evidence type="ECO:0000313" key="9">
    <source>
        <dbReference type="Proteomes" id="UP000182589"/>
    </source>
</evidence>
<evidence type="ECO:0000256" key="6">
    <source>
        <dbReference type="SAM" id="Phobius"/>
    </source>
</evidence>
<keyword evidence="9" id="KW-1185">Reference proteome</keyword>
<organism evidence="8 9">
    <name type="scientific">Alicyclobacillus hesperidum</name>
    <dbReference type="NCBI Taxonomy" id="89784"/>
    <lineage>
        <taxon>Bacteria</taxon>
        <taxon>Bacillati</taxon>
        <taxon>Bacillota</taxon>
        <taxon>Bacilli</taxon>
        <taxon>Bacillales</taxon>
        <taxon>Alicyclobacillaceae</taxon>
        <taxon>Alicyclobacillus</taxon>
    </lineage>
</organism>
<dbReference type="STRING" id="89784.SAMN04489725_107105"/>
<dbReference type="Pfam" id="PF02690">
    <property type="entry name" value="Na_Pi_cotrans"/>
    <property type="match status" value="1"/>
</dbReference>
<evidence type="ECO:0000256" key="4">
    <source>
        <dbReference type="ARBA" id="ARBA00022989"/>
    </source>
</evidence>
<dbReference type="EMBL" id="BSRA01000009">
    <property type="protein sequence ID" value="GLV14134.1"/>
    <property type="molecule type" value="Genomic_DNA"/>
</dbReference>
<evidence type="ECO:0000256" key="2">
    <source>
        <dbReference type="ARBA" id="ARBA00022475"/>
    </source>
</evidence>
<reference evidence="8" key="1">
    <citation type="submission" date="2016-10" db="EMBL/GenBank/DDBJ databases">
        <authorList>
            <person name="de Groot N.N."/>
        </authorList>
    </citation>
    <scope>NUCLEOTIDE SEQUENCE [LARGE SCALE GENOMIC DNA]</scope>
    <source>
        <strain evidence="8">DSM 12489</strain>
    </source>
</reference>
<dbReference type="NCBIfam" id="NF037997">
    <property type="entry name" value="Na_Pi_symport"/>
    <property type="match status" value="1"/>
</dbReference>
<dbReference type="Proteomes" id="UP001157137">
    <property type="component" value="Unassembled WGS sequence"/>
</dbReference>